<dbReference type="InterPro" id="IPR012340">
    <property type="entry name" value="NA-bd_OB-fold"/>
</dbReference>
<feature type="transmembrane region" description="Helical" evidence="1">
    <location>
        <begin position="12"/>
        <end position="37"/>
    </location>
</feature>
<evidence type="ECO:0000256" key="1">
    <source>
        <dbReference type="SAM" id="Phobius"/>
    </source>
</evidence>
<feature type="transmembrane region" description="Helical" evidence="1">
    <location>
        <begin position="70"/>
        <end position="94"/>
    </location>
</feature>
<protein>
    <submittedName>
        <fullName evidence="3">NfeD-like C-terminal, partner-binding</fullName>
    </submittedName>
</protein>
<accession>A0A1I1TSE5</accession>
<gene>
    <name evidence="3" type="ORF">SAMN05216378_0661</name>
</gene>
<evidence type="ECO:0000259" key="2">
    <source>
        <dbReference type="Pfam" id="PF25842"/>
    </source>
</evidence>
<organism evidence="3 4">
    <name type="scientific">Paenibacillus catalpae</name>
    <dbReference type="NCBI Taxonomy" id="1045775"/>
    <lineage>
        <taxon>Bacteria</taxon>
        <taxon>Bacillati</taxon>
        <taxon>Bacillota</taxon>
        <taxon>Bacilli</taxon>
        <taxon>Bacillales</taxon>
        <taxon>Paenibacillaceae</taxon>
        <taxon>Paenibacillus</taxon>
    </lineage>
</organism>
<evidence type="ECO:0000313" key="3">
    <source>
        <dbReference type="EMBL" id="SFD61527.1"/>
    </source>
</evidence>
<reference evidence="4" key="1">
    <citation type="submission" date="2016-10" db="EMBL/GenBank/DDBJ databases">
        <authorList>
            <person name="Varghese N."/>
            <person name="Submissions S."/>
        </authorList>
    </citation>
    <scope>NUCLEOTIDE SEQUENCE [LARGE SCALE GENOMIC DNA]</scope>
    <source>
        <strain evidence="4">CGMCC 1.10784</strain>
    </source>
</reference>
<evidence type="ECO:0000313" key="4">
    <source>
        <dbReference type="Proteomes" id="UP000198855"/>
    </source>
</evidence>
<dbReference type="OrthoDB" id="1683445at2"/>
<dbReference type="Pfam" id="PF25842">
    <property type="entry name" value="NfeD_TM"/>
    <property type="match status" value="1"/>
</dbReference>
<sequence length="176" mass="18129">MEAIFWGCFVGGALYAMISALLGDLIGHALGGVLDFLSLDGHPWLNPTTLVGGLTAFGGAGLLLAHYTALGFVVVLVLAVCSGVLVGGGGYFLYVKPMSQSENSIALSEKDLSGKIAEVITAIPSKGYGEVLVKAGAGHTNQIAASFDGEDIPGGVRVVIVEVKDNTLYVSKLDPY</sequence>
<proteinExistence type="predicted"/>
<name>A0A1I1TSE5_9BACL</name>
<keyword evidence="4" id="KW-1185">Reference proteome</keyword>
<feature type="transmembrane region" description="Helical" evidence="1">
    <location>
        <begin position="44"/>
        <end position="64"/>
    </location>
</feature>
<keyword evidence="1" id="KW-1133">Transmembrane helix</keyword>
<feature type="domain" description="Membrane protein NfeD2 N-terminal transmembrane" evidence="2">
    <location>
        <begin position="1"/>
        <end position="103"/>
    </location>
</feature>
<keyword evidence="1" id="KW-0472">Membrane</keyword>
<dbReference type="InterPro" id="IPR058653">
    <property type="entry name" value="NfeD2_TM"/>
</dbReference>
<keyword evidence="1" id="KW-0812">Transmembrane</keyword>
<dbReference type="STRING" id="1045775.SAMN05216378_0661"/>
<dbReference type="Proteomes" id="UP000198855">
    <property type="component" value="Unassembled WGS sequence"/>
</dbReference>
<dbReference type="Gene3D" id="2.40.50.140">
    <property type="entry name" value="Nucleic acid-binding proteins"/>
    <property type="match status" value="1"/>
</dbReference>
<dbReference type="AlphaFoldDB" id="A0A1I1TSE5"/>
<dbReference type="EMBL" id="FOMT01000001">
    <property type="protein sequence ID" value="SFD61527.1"/>
    <property type="molecule type" value="Genomic_DNA"/>
</dbReference>